<feature type="transmembrane region" description="Helical" evidence="6">
    <location>
        <begin position="76"/>
        <end position="109"/>
    </location>
</feature>
<evidence type="ECO:0000256" key="6">
    <source>
        <dbReference type="SAM" id="Phobius"/>
    </source>
</evidence>
<dbReference type="InterPro" id="IPR022791">
    <property type="entry name" value="L-PG_synthase/AglD"/>
</dbReference>
<evidence type="ECO:0000256" key="2">
    <source>
        <dbReference type="ARBA" id="ARBA00022475"/>
    </source>
</evidence>
<sequence>MILFVRWHILTKRHGIHIKTKENLLVFLSGFALAISPVKSGELIKSVILKNNFNINRSKTVPIILIERFYDILGTFAVAIIGITFLGFGLGIVLFVVLAFLIFIFSAVYSKRSFKIILLLLSRIKFLNKYFTNLEQSHEIIRKSSTLAGILKNMKNIQMHYYAAL</sequence>
<keyword evidence="5 6" id="KW-0472">Membrane</keyword>
<organism evidence="7">
    <name type="scientific">uncultured marine thaumarchaeote KM3_11_C04</name>
    <dbReference type="NCBI Taxonomy" id="1455990"/>
    <lineage>
        <taxon>Archaea</taxon>
        <taxon>Nitrososphaerota</taxon>
        <taxon>environmental samples</taxon>
    </lineage>
</organism>
<dbReference type="AlphaFoldDB" id="A0A075G837"/>
<protein>
    <recommendedName>
        <fullName evidence="8">Integral membrane protein</fullName>
    </recommendedName>
</protein>
<evidence type="ECO:0000256" key="4">
    <source>
        <dbReference type="ARBA" id="ARBA00022989"/>
    </source>
</evidence>
<dbReference type="GO" id="GO:0005886">
    <property type="term" value="C:plasma membrane"/>
    <property type="evidence" value="ECO:0007669"/>
    <property type="project" value="UniProtKB-SubCell"/>
</dbReference>
<reference evidence="7" key="1">
    <citation type="journal article" date="2014" name="Genome Biol. Evol.">
        <title>Pangenome evidence for extensive interdomain horizontal transfer affecting lineage core and shell genes in uncultured planktonic thaumarchaeota and euryarchaeota.</title>
        <authorList>
            <person name="Deschamps P."/>
            <person name="Zivanovic Y."/>
            <person name="Moreira D."/>
            <person name="Rodriguez-Valera F."/>
            <person name="Lopez-Garcia P."/>
        </authorList>
    </citation>
    <scope>NUCLEOTIDE SEQUENCE</scope>
</reference>
<accession>A0A075G837</accession>
<evidence type="ECO:0000256" key="1">
    <source>
        <dbReference type="ARBA" id="ARBA00004651"/>
    </source>
</evidence>
<name>A0A075G837_9ARCH</name>
<evidence type="ECO:0000256" key="5">
    <source>
        <dbReference type="ARBA" id="ARBA00023136"/>
    </source>
</evidence>
<dbReference type="EMBL" id="KF900572">
    <property type="protein sequence ID" value="AIE99753.1"/>
    <property type="molecule type" value="Genomic_DNA"/>
</dbReference>
<proteinExistence type="predicted"/>
<keyword evidence="4 6" id="KW-1133">Transmembrane helix</keyword>
<comment type="subcellular location">
    <subcellularLocation>
        <location evidence="1">Cell membrane</location>
        <topology evidence="1">Multi-pass membrane protein</topology>
    </subcellularLocation>
</comment>
<keyword evidence="3 6" id="KW-0812">Transmembrane</keyword>
<evidence type="ECO:0000313" key="7">
    <source>
        <dbReference type="EMBL" id="AIE99753.1"/>
    </source>
</evidence>
<keyword evidence="2" id="KW-1003">Cell membrane</keyword>
<dbReference type="Pfam" id="PF03706">
    <property type="entry name" value="LPG_synthase_TM"/>
    <property type="match status" value="1"/>
</dbReference>
<evidence type="ECO:0000256" key="3">
    <source>
        <dbReference type="ARBA" id="ARBA00022692"/>
    </source>
</evidence>
<evidence type="ECO:0008006" key="8">
    <source>
        <dbReference type="Google" id="ProtNLM"/>
    </source>
</evidence>